<dbReference type="PANTHER" id="PTHR43547">
    <property type="entry name" value="TWO-COMPONENT HISTIDINE KINASE"/>
    <property type="match status" value="1"/>
</dbReference>
<sequence length="190" mass="21118">MKSHQYGIQDGLQDSEFNMGASFKSSEGIIYFGGNQGFNTIAPQTFSKKSIPPIVSITQIKIMNERKEFDVPYYALDSLQLNYEDRMVSVEFFAADYSNPDLIRYAYKLEGINPNWVISEDAKIASFTTLPAGQYNLKLAAASPDGTWNWDAANLPVIVHPPPWRSPLAYALYSLVVLASACVKASKTLC</sequence>
<gene>
    <name evidence="3" type="ORF">S01H4_17589</name>
</gene>
<dbReference type="InterPro" id="IPR013783">
    <property type="entry name" value="Ig-like_fold"/>
</dbReference>
<organism evidence="3">
    <name type="scientific">marine sediment metagenome</name>
    <dbReference type="NCBI Taxonomy" id="412755"/>
    <lineage>
        <taxon>unclassified sequences</taxon>
        <taxon>metagenomes</taxon>
        <taxon>ecological metagenomes</taxon>
    </lineage>
</organism>
<proteinExistence type="predicted"/>
<evidence type="ECO:0000256" key="1">
    <source>
        <dbReference type="ARBA" id="ARBA00022553"/>
    </source>
</evidence>
<dbReference type="Pfam" id="PF07495">
    <property type="entry name" value="Y_Y_Y"/>
    <property type="match status" value="1"/>
</dbReference>
<dbReference type="Gene3D" id="2.130.10.10">
    <property type="entry name" value="YVTN repeat-like/Quinoprotein amine dehydrogenase"/>
    <property type="match status" value="1"/>
</dbReference>
<keyword evidence="1" id="KW-0597">Phosphoprotein</keyword>
<feature type="domain" description="Two component regulator three Y" evidence="2">
    <location>
        <begin position="96"/>
        <end position="160"/>
    </location>
</feature>
<evidence type="ECO:0000313" key="3">
    <source>
        <dbReference type="EMBL" id="GAG63004.1"/>
    </source>
</evidence>
<name>X0Z246_9ZZZZ</name>
<dbReference type="GO" id="GO:0000155">
    <property type="term" value="F:phosphorelay sensor kinase activity"/>
    <property type="evidence" value="ECO:0007669"/>
    <property type="project" value="TreeGrafter"/>
</dbReference>
<dbReference type="PANTHER" id="PTHR43547:SF2">
    <property type="entry name" value="HYBRID SIGNAL TRANSDUCTION HISTIDINE KINASE C"/>
    <property type="match status" value="1"/>
</dbReference>
<dbReference type="InterPro" id="IPR015943">
    <property type="entry name" value="WD40/YVTN_repeat-like_dom_sf"/>
</dbReference>
<protein>
    <recommendedName>
        <fullName evidence="2">Two component regulator three Y domain-containing protein</fullName>
    </recommendedName>
</protein>
<reference evidence="3" key="1">
    <citation type="journal article" date="2014" name="Front. Microbiol.">
        <title>High frequency of phylogenetically diverse reductive dehalogenase-homologous genes in deep subseafloor sedimentary metagenomes.</title>
        <authorList>
            <person name="Kawai M."/>
            <person name="Futagami T."/>
            <person name="Toyoda A."/>
            <person name="Takaki Y."/>
            <person name="Nishi S."/>
            <person name="Hori S."/>
            <person name="Arai W."/>
            <person name="Tsubouchi T."/>
            <person name="Morono Y."/>
            <person name="Uchiyama I."/>
            <person name="Ito T."/>
            <person name="Fujiyama A."/>
            <person name="Inagaki F."/>
            <person name="Takami H."/>
        </authorList>
    </citation>
    <scope>NUCLEOTIDE SEQUENCE</scope>
    <source>
        <strain evidence="3">Expedition CK06-06</strain>
    </source>
</reference>
<comment type="caution">
    <text evidence="3">The sequence shown here is derived from an EMBL/GenBank/DDBJ whole genome shotgun (WGS) entry which is preliminary data.</text>
</comment>
<evidence type="ECO:0000259" key="2">
    <source>
        <dbReference type="Pfam" id="PF07495"/>
    </source>
</evidence>
<dbReference type="Gene3D" id="2.60.40.10">
    <property type="entry name" value="Immunoglobulins"/>
    <property type="match status" value="1"/>
</dbReference>
<dbReference type="InterPro" id="IPR011123">
    <property type="entry name" value="Y_Y_Y"/>
</dbReference>
<dbReference type="AlphaFoldDB" id="X0Z246"/>
<dbReference type="EMBL" id="BART01007760">
    <property type="protein sequence ID" value="GAG63004.1"/>
    <property type="molecule type" value="Genomic_DNA"/>
</dbReference>
<accession>X0Z246</accession>